<dbReference type="Gene3D" id="1.20.1540.10">
    <property type="entry name" value="Rhomboid-like"/>
    <property type="match status" value="1"/>
</dbReference>
<reference evidence="7" key="2">
    <citation type="submission" date="2022-10" db="EMBL/GenBank/DDBJ databases">
        <authorList>
            <person name="Aronson H.S."/>
        </authorList>
    </citation>
    <scope>NUCLEOTIDE SEQUENCE</scope>
    <source>
        <strain evidence="7">RS19-109</strain>
    </source>
</reference>
<keyword evidence="7" id="KW-0378">Hydrolase</keyword>
<dbReference type="FunFam" id="1.20.1540.10:FF:000027">
    <property type="entry name" value="Rhomboid family intramembrane serine protease"/>
    <property type="match status" value="1"/>
</dbReference>
<dbReference type="PANTHER" id="PTHR43731">
    <property type="entry name" value="RHOMBOID PROTEASE"/>
    <property type="match status" value="1"/>
</dbReference>
<organism evidence="7 8">
    <name type="scientific">Thiovibrio frasassiensis</name>
    <dbReference type="NCBI Taxonomy" id="2984131"/>
    <lineage>
        <taxon>Bacteria</taxon>
        <taxon>Pseudomonadati</taxon>
        <taxon>Thermodesulfobacteriota</taxon>
        <taxon>Desulfobulbia</taxon>
        <taxon>Desulfobulbales</taxon>
        <taxon>Thiovibrionaceae</taxon>
        <taxon>Thiovibrio</taxon>
    </lineage>
</organism>
<keyword evidence="8" id="KW-1185">Reference proteome</keyword>
<dbReference type="InterPro" id="IPR022764">
    <property type="entry name" value="Peptidase_S54_rhomboid_dom"/>
</dbReference>
<proteinExistence type="predicted"/>
<feature type="transmembrane region" description="Helical" evidence="5">
    <location>
        <begin position="69"/>
        <end position="93"/>
    </location>
</feature>
<keyword evidence="3 5" id="KW-1133">Transmembrane helix</keyword>
<gene>
    <name evidence="7" type="ORF">OLX77_12205</name>
</gene>
<dbReference type="GO" id="GO:0016020">
    <property type="term" value="C:membrane"/>
    <property type="evidence" value="ECO:0007669"/>
    <property type="project" value="UniProtKB-SubCell"/>
</dbReference>
<feature type="transmembrane region" description="Helical" evidence="5">
    <location>
        <begin position="129"/>
        <end position="148"/>
    </location>
</feature>
<feature type="transmembrane region" description="Helical" evidence="5">
    <location>
        <begin position="160"/>
        <end position="181"/>
    </location>
</feature>
<keyword evidence="2 5" id="KW-0812">Transmembrane</keyword>
<feature type="transmembrane region" description="Helical" evidence="5">
    <location>
        <begin position="105"/>
        <end position="123"/>
    </location>
</feature>
<evidence type="ECO:0000256" key="3">
    <source>
        <dbReference type="ARBA" id="ARBA00022989"/>
    </source>
</evidence>
<keyword evidence="4 5" id="KW-0472">Membrane</keyword>
<accession>A0A9X4RN55</accession>
<protein>
    <submittedName>
        <fullName evidence="7">Rhomboid family intramembrane serine protease</fullName>
    </submittedName>
</protein>
<comment type="caution">
    <text evidence="7">The sequence shown here is derived from an EMBL/GenBank/DDBJ whole genome shotgun (WGS) entry which is preliminary data.</text>
</comment>
<sequence>MFPLKDDVPSRHFPVVNLWLIIVNILCFVYQLSLGQEMETFIVAHGFVPVRFAAEQAGSVISLSGYTPIFSAMFLHGSLFHVFSNLWMLWIFGDNVEDRMGHGRYLLFYLLCGVGATLAQFWANPHSQVPMIGASGAISGVLGAYFLLYPRARILTFIPIFILFYLVEIPAYFFIGFWFLMQFLQGAAQQIAVGKGIEGGVAWWAHVGGFVAGVLLLYFFKRSSGDKSGQVWL</sequence>
<dbReference type="PANTHER" id="PTHR43731:SF26">
    <property type="entry name" value="RHOMBOID-LIKE PROTEIN 10, CHLOROPLASTIC"/>
    <property type="match status" value="1"/>
</dbReference>
<name>A0A9X4RN55_9BACT</name>
<dbReference type="RefSeq" id="WP_307633883.1">
    <property type="nucleotide sequence ID" value="NZ_JAPHEH010000001.1"/>
</dbReference>
<reference evidence="7" key="1">
    <citation type="journal article" date="2022" name="bioRxiv">
        <title>Thiovibrio frasassiensisgen. nov., sp. nov., an autotrophic, elemental sulfur disproportionating bacterium isolated from sulfidic karst sediment, and proposal of Thiovibrionaceae fam. nov.</title>
        <authorList>
            <person name="Aronson H."/>
            <person name="Thomas C."/>
            <person name="Bhattacharyya M."/>
            <person name="Eckstein S."/>
            <person name="Jensen S."/>
            <person name="Barco R."/>
            <person name="Macalady J."/>
            <person name="Amend J."/>
        </authorList>
    </citation>
    <scope>NUCLEOTIDE SEQUENCE</scope>
    <source>
        <strain evidence="7">RS19-109</strain>
    </source>
</reference>
<dbReference type="Proteomes" id="UP001154240">
    <property type="component" value="Unassembled WGS sequence"/>
</dbReference>
<dbReference type="AlphaFoldDB" id="A0A9X4RN55"/>
<dbReference type="GO" id="GO:0004252">
    <property type="term" value="F:serine-type endopeptidase activity"/>
    <property type="evidence" value="ECO:0007669"/>
    <property type="project" value="InterPro"/>
</dbReference>
<dbReference type="InterPro" id="IPR050925">
    <property type="entry name" value="Rhomboid_protease_S54"/>
</dbReference>
<dbReference type="GO" id="GO:0006508">
    <property type="term" value="P:proteolysis"/>
    <property type="evidence" value="ECO:0007669"/>
    <property type="project" value="UniProtKB-KW"/>
</dbReference>
<keyword evidence="7" id="KW-0645">Protease</keyword>
<evidence type="ECO:0000256" key="4">
    <source>
        <dbReference type="ARBA" id="ARBA00023136"/>
    </source>
</evidence>
<dbReference type="SUPFAM" id="SSF144091">
    <property type="entry name" value="Rhomboid-like"/>
    <property type="match status" value="1"/>
</dbReference>
<evidence type="ECO:0000259" key="6">
    <source>
        <dbReference type="Pfam" id="PF01694"/>
    </source>
</evidence>
<dbReference type="InterPro" id="IPR035952">
    <property type="entry name" value="Rhomboid-like_sf"/>
</dbReference>
<feature type="transmembrane region" description="Helical" evidence="5">
    <location>
        <begin position="201"/>
        <end position="220"/>
    </location>
</feature>
<feature type="transmembrane region" description="Helical" evidence="5">
    <location>
        <begin position="12"/>
        <end position="32"/>
    </location>
</feature>
<evidence type="ECO:0000256" key="2">
    <source>
        <dbReference type="ARBA" id="ARBA00022692"/>
    </source>
</evidence>
<comment type="subcellular location">
    <subcellularLocation>
        <location evidence="1">Membrane</location>
        <topology evidence="1">Multi-pass membrane protein</topology>
    </subcellularLocation>
</comment>
<evidence type="ECO:0000313" key="8">
    <source>
        <dbReference type="Proteomes" id="UP001154240"/>
    </source>
</evidence>
<evidence type="ECO:0000256" key="1">
    <source>
        <dbReference type="ARBA" id="ARBA00004141"/>
    </source>
</evidence>
<evidence type="ECO:0000313" key="7">
    <source>
        <dbReference type="EMBL" id="MDG4476918.1"/>
    </source>
</evidence>
<dbReference type="Pfam" id="PF01694">
    <property type="entry name" value="Rhomboid"/>
    <property type="match status" value="1"/>
</dbReference>
<feature type="domain" description="Peptidase S54 rhomboid" evidence="6">
    <location>
        <begin position="67"/>
        <end position="220"/>
    </location>
</feature>
<evidence type="ECO:0000256" key="5">
    <source>
        <dbReference type="SAM" id="Phobius"/>
    </source>
</evidence>
<dbReference type="EMBL" id="JAPHEH010000001">
    <property type="protein sequence ID" value="MDG4476918.1"/>
    <property type="molecule type" value="Genomic_DNA"/>
</dbReference>